<dbReference type="InterPro" id="IPR006694">
    <property type="entry name" value="Fatty_acid_hydroxylase"/>
</dbReference>
<keyword evidence="9" id="KW-1185">Reference proteome</keyword>
<evidence type="ECO:0000256" key="2">
    <source>
        <dbReference type="ARBA" id="ARBA00022692"/>
    </source>
</evidence>
<feature type="transmembrane region" description="Helical" evidence="6">
    <location>
        <begin position="116"/>
        <end position="138"/>
    </location>
</feature>
<organism evidence="8 9">
    <name type="scientific">Thecamonas trahens ATCC 50062</name>
    <dbReference type="NCBI Taxonomy" id="461836"/>
    <lineage>
        <taxon>Eukaryota</taxon>
        <taxon>Apusozoa</taxon>
        <taxon>Apusomonadida</taxon>
        <taxon>Apusomonadidae</taxon>
        <taxon>Thecamonas</taxon>
    </lineage>
</organism>
<feature type="region of interest" description="Disordered" evidence="5">
    <location>
        <begin position="201"/>
        <end position="237"/>
    </location>
</feature>
<dbReference type="GO" id="GO:0008610">
    <property type="term" value="P:lipid biosynthetic process"/>
    <property type="evidence" value="ECO:0007669"/>
    <property type="project" value="InterPro"/>
</dbReference>
<dbReference type="RefSeq" id="XP_013758290.1">
    <property type="nucleotide sequence ID" value="XM_013902836.1"/>
</dbReference>
<evidence type="ECO:0000256" key="1">
    <source>
        <dbReference type="ARBA" id="ARBA00004370"/>
    </source>
</evidence>
<evidence type="ECO:0000256" key="4">
    <source>
        <dbReference type="ARBA" id="ARBA00023136"/>
    </source>
</evidence>
<evidence type="ECO:0000259" key="7">
    <source>
        <dbReference type="Pfam" id="PF04116"/>
    </source>
</evidence>
<feature type="transmembrane region" description="Helical" evidence="6">
    <location>
        <begin position="33"/>
        <end position="56"/>
    </location>
</feature>
<dbReference type="Pfam" id="PF04116">
    <property type="entry name" value="FA_hydroxylase"/>
    <property type="match status" value="1"/>
</dbReference>
<dbReference type="GO" id="GO:0005506">
    <property type="term" value="F:iron ion binding"/>
    <property type="evidence" value="ECO:0007669"/>
    <property type="project" value="InterPro"/>
</dbReference>
<proteinExistence type="predicted"/>
<dbReference type="PANTHER" id="PTHR11863">
    <property type="entry name" value="STEROL DESATURASE"/>
    <property type="match status" value="1"/>
</dbReference>
<dbReference type="GO" id="GO:0016491">
    <property type="term" value="F:oxidoreductase activity"/>
    <property type="evidence" value="ECO:0007669"/>
    <property type="project" value="InterPro"/>
</dbReference>
<name>A0A0L0D9F3_THETB</name>
<dbReference type="eggNOG" id="KOG0873">
    <property type="taxonomic scope" value="Eukaryota"/>
</dbReference>
<dbReference type="OrthoDB" id="1658724at2759"/>
<accession>A0A0L0D9F3</accession>
<dbReference type="STRING" id="461836.A0A0L0D9F3"/>
<keyword evidence="4 6" id="KW-0472">Membrane</keyword>
<feature type="compositionally biased region" description="Low complexity" evidence="5">
    <location>
        <begin position="201"/>
        <end position="217"/>
    </location>
</feature>
<keyword evidence="2 6" id="KW-0812">Transmembrane</keyword>
<dbReference type="GeneID" id="25564152"/>
<dbReference type="EMBL" id="GL349452">
    <property type="protein sequence ID" value="KNC48870.1"/>
    <property type="molecule type" value="Genomic_DNA"/>
</dbReference>
<evidence type="ECO:0000313" key="9">
    <source>
        <dbReference type="Proteomes" id="UP000054408"/>
    </source>
</evidence>
<dbReference type="GO" id="GO:0016020">
    <property type="term" value="C:membrane"/>
    <property type="evidence" value="ECO:0007669"/>
    <property type="project" value="UniProtKB-SubCell"/>
</dbReference>
<evidence type="ECO:0000256" key="6">
    <source>
        <dbReference type="SAM" id="Phobius"/>
    </source>
</evidence>
<reference evidence="8 9" key="1">
    <citation type="submission" date="2010-05" db="EMBL/GenBank/DDBJ databases">
        <title>The Genome Sequence of Thecamonas trahens ATCC 50062.</title>
        <authorList>
            <consortium name="The Broad Institute Genome Sequencing Platform"/>
            <person name="Russ C."/>
            <person name="Cuomo C."/>
            <person name="Shea T."/>
            <person name="Young S.K."/>
            <person name="Zeng Q."/>
            <person name="Koehrsen M."/>
            <person name="Haas B."/>
            <person name="Borodovsky M."/>
            <person name="Guigo R."/>
            <person name="Alvarado L."/>
            <person name="Berlin A."/>
            <person name="Bochicchio J."/>
            <person name="Borenstein D."/>
            <person name="Chapman S."/>
            <person name="Chen Z."/>
            <person name="Freedman E."/>
            <person name="Gellesch M."/>
            <person name="Goldberg J."/>
            <person name="Griggs A."/>
            <person name="Gujja S."/>
            <person name="Heilman E."/>
            <person name="Heiman D."/>
            <person name="Hepburn T."/>
            <person name="Howarth C."/>
            <person name="Jen D."/>
            <person name="Larson L."/>
            <person name="Mehta T."/>
            <person name="Park D."/>
            <person name="Pearson M."/>
            <person name="Roberts A."/>
            <person name="Saif S."/>
            <person name="Shenoy N."/>
            <person name="Sisk P."/>
            <person name="Stolte C."/>
            <person name="Sykes S."/>
            <person name="Thomson T."/>
            <person name="Walk T."/>
            <person name="White J."/>
            <person name="Yandava C."/>
            <person name="Burger G."/>
            <person name="Gray M.W."/>
            <person name="Holland P.W.H."/>
            <person name="King N."/>
            <person name="Lang F.B.F."/>
            <person name="Roger A.J."/>
            <person name="Ruiz-Trillo I."/>
            <person name="Lander E."/>
            <person name="Nusbaum C."/>
        </authorList>
    </citation>
    <scope>NUCLEOTIDE SEQUENCE [LARGE SCALE GENOMIC DNA]</scope>
    <source>
        <strain evidence="8 9">ATCC 50062</strain>
    </source>
</reference>
<dbReference type="InterPro" id="IPR050307">
    <property type="entry name" value="Sterol_Desaturase_Related"/>
</dbReference>
<evidence type="ECO:0000313" key="8">
    <source>
        <dbReference type="EMBL" id="KNC48870.1"/>
    </source>
</evidence>
<comment type="subcellular location">
    <subcellularLocation>
        <location evidence="1">Membrane</location>
    </subcellularLocation>
</comment>
<evidence type="ECO:0000256" key="5">
    <source>
        <dbReference type="SAM" id="MobiDB-lite"/>
    </source>
</evidence>
<evidence type="ECO:0000256" key="3">
    <source>
        <dbReference type="ARBA" id="ARBA00022989"/>
    </source>
</evidence>
<gene>
    <name evidence="8" type="ORF">AMSG_04615</name>
</gene>
<keyword evidence="3 6" id="KW-1133">Transmembrane helix</keyword>
<protein>
    <submittedName>
        <fullName evidence="8">C-4 sterol methyl oxidase</fullName>
    </submittedName>
</protein>
<dbReference type="AlphaFoldDB" id="A0A0L0D9F3"/>
<feature type="transmembrane region" description="Helical" evidence="6">
    <location>
        <begin position="85"/>
        <end position="104"/>
    </location>
</feature>
<dbReference type="Proteomes" id="UP000054408">
    <property type="component" value="Unassembled WGS sequence"/>
</dbReference>
<dbReference type="OMA" id="VIHELCY"/>
<sequence length="237" mass="27022">MATNTTMLAGDGSDHILAPVWSYCLNNMSEFTFVYIGTFVIHELCYFGCAVPYMIADAIPYFAKYKIEAGSYPSKERLWSVFKTLLFLHVFIEGPMIAFTHYFVTMMGMRIEMPFPSWLSIAKTCVLCFLIEDFYFYWCHRLLHRPFWYKHIHKIHHENNEPFGIAAEYAHWAETAILGLGTILGPIFTCDHLLTLWSGSLSASSRPSRSTRATTFRGRSTAGCPAGPVRLPTRSTT</sequence>
<feature type="domain" description="Fatty acid hydroxylase" evidence="7">
    <location>
        <begin position="126"/>
        <end position="199"/>
    </location>
</feature>